<dbReference type="OrthoDB" id="9804707at2"/>
<dbReference type="STRING" id="760142.Hipma_0866"/>
<dbReference type="HAMAP" id="MF_01274">
    <property type="entry name" value="Pantothen_kinase_3"/>
    <property type="match status" value="1"/>
</dbReference>
<dbReference type="eggNOG" id="COG1521">
    <property type="taxonomic scope" value="Bacteria"/>
</dbReference>
<organism evidence="17 18">
    <name type="scientific">Hippea maritima (strain ATCC 700847 / DSM 10411 / MH2)</name>
    <dbReference type="NCBI Taxonomy" id="760142"/>
    <lineage>
        <taxon>Bacteria</taxon>
        <taxon>Pseudomonadati</taxon>
        <taxon>Campylobacterota</taxon>
        <taxon>Desulfurellia</taxon>
        <taxon>Desulfurellales</taxon>
        <taxon>Hippeaceae</taxon>
        <taxon>Hippea</taxon>
    </lineage>
</organism>
<evidence type="ECO:0000256" key="2">
    <source>
        <dbReference type="ARBA" id="ARBA00001958"/>
    </source>
</evidence>
<evidence type="ECO:0000313" key="18">
    <source>
        <dbReference type="Proteomes" id="UP000008139"/>
    </source>
</evidence>
<proteinExistence type="inferred from homology"/>
<dbReference type="InParanoid" id="F2LVQ2"/>
<keyword evidence="9 16" id="KW-0547">Nucleotide-binding</keyword>
<keyword evidence="11 16" id="KW-0067">ATP-binding</keyword>
<feature type="binding site" evidence="16">
    <location>
        <begin position="105"/>
        <end position="108"/>
    </location>
    <ligand>
        <name>substrate</name>
    </ligand>
</feature>
<keyword evidence="12 16" id="KW-0630">Potassium</keyword>
<dbReference type="CDD" id="cd24015">
    <property type="entry name" value="ASKHA_NBD_PanK-III"/>
    <property type="match status" value="1"/>
</dbReference>
<dbReference type="GO" id="GO:0005737">
    <property type="term" value="C:cytoplasm"/>
    <property type="evidence" value="ECO:0007669"/>
    <property type="project" value="UniProtKB-SubCell"/>
</dbReference>
<evidence type="ECO:0000256" key="16">
    <source>
        <dbReference type="HAMAP-Rule" id="MF_01274"/>
    </source>
</evidence>
<keyword evidence="16" id="KW-0479">Metal-binding</keyword>
<comment type="cofactor">
    <cofactor evidence="16">
        <name>NH4(+)</name>
        <dbReference type="ChEBI" id="CHEBI:28938"/>
    </cofactor>
    <cofactor evidence="16">
        <name>K(+)</name>
        <dbReference type="ChEBI" id="CHEBI:29103"/>
    </cofactor>
    <text evidence="16">A monovalent cation. Ammonium or potassium.</text>
</comment>
<evidence type="ECO:0000256" key="7">
    <source>
        <dbReference type="ARBA" id="ARBA00022490"/>
    </source>
</evidence>
<dbReference type="Pfam" id="PF03309">
    <property type="entry name" value="Pan_kinase"/>
    <property type="match status" value="1"/>
</dbReference>
<dbReference type="GO" id="GO:0015937">
    <property type="term" value="P:coenzyme A biosynthetic process"/>
    <property type="evidence" value="ECO:0007669"/>
    <property type="project" value="UniProtKB-UniRule"/>
</dbReference>
<dbReference type="NCBIfam" id="NF009855">
    <property type="entry name" value="PRK13321.1"/>
    <property type="match status" value="1"/>
</dbReference>
<reference evidence="17 18" key="1">
    <citation type="journal article" date="2011" name="Stand. Genomic Sci.">
        <title>Complete genome sequence of the thermophilic sulfur-reducer Hippea maritima type strain (MH(2)).</title>
        <authorList>
            <person name="Huntemann M."/>
            <person name="Lu M."/>
            <person name="Nolan M."/>
            <person name="Lapidus A."/>
            <person name="Lucas S."/>
            <person name="Hammon N."/>
            <person name="Deshpande S."/>
            <person name="Cheng J.F."/>
            <person name="Tapia R."/>
            <person name="Han C."/>
            <person name="Goodwin L."/>
            <person name="Pitluck S."/>
            <person name="Liolios K."/>
            <person name="Pagani I."/>
            <person name="Ivanova N."/>
            <person name="Ovchinikova G."/>
            <person name="Pati A."/>
            <person name="Chen A."/>
            <person name="Palaniappan K."/>
            <person name="Land M."/>
            <person name="Hauser L."/>
            <person name="Jeffries C.D."/>
            <person name="Detter J.C."/>
            <person name="Brambilla E.M."/>
            <person name="Rohde M."/>
            <person name="Spring S."/>
            <person name="Goker M."/>
            <person name="Woyke T."/>
            <person name="Bristow J."/>
            <person name="Eisen J.A."/>
            <person name="Markowitz V."/>
            <person name="Hugenholtz P."/>
            <person name="Kyrpides N.C."/>
            <person name="Klenk H.P."/>
            <person name="Mavromatis K."/>
        </authorList>
    </citation>
    <scope>NUCLEOTIDE SEQUENCE [LARGE SCALE GENOMIC DNA]</scope>
    <source>
        <strain evidence="18">ATCC 700847 / DSM 10411 / MH2</strain>
    </source>
</reference>
<dbReference type="KEGG" id="hmr:Hipma_0866"/>
<dbReference type="Proteomes" id="UP000008139">
    <property type="component" value="Chromosome"/>
</dbReference>
<comment type="subcellular location">
    <subcellularLocation>
        <location evidence="3 16">Cytoplasm</location>
    </subcellularLocation>
</comment>
<evidence type="ECO:0000313" key="17">
    <source>
        <dbReference type="EMBL" id="AEA33836.1"/>
    </source>
</evidence>
<dbReference type="NCBIfam" id="NF009848">
    <property type="entry name" value="PRK13318.1-6"/>
    <property type="match status" value="1"/>
</dbReference>
<dbReference type="InterPro" id="IPR043129">
    <property type="entry name" value="ATPase_NBD"/>
</dbReference>
<dbReference type="AlphaFoldDB" id="F2LVQ2"/>
<dbReference type="UniPathway" id="UPA00241">
    <property type="reaction ID" value="UER00352"/>
</dbReference>
<evidence type="ECO:0000256" key="4">
    <source>
        <dbReference type="ARBA" id="ARBA00005225"/>
    </source>
</evidence>
<dbReference type="PANTHER" id="PTHR34265:SF1">
    <property type="entry name" value="TYPE III PANTOTHENATE KINASE"/>
    <property type="match status" value="1"/>
</dbReference>
<keyword evidence="7 16" id="KW-0963">Cytoplasm</keyword>
<feature type="binding site" evidence="16">
    <location>
        <position position="127"/>
    </location>
    <ligand>
        <name>K(+)</name>
        <dbReference type="ChEBI" id="CHEBI:29103"/>
    </ligand>
</feature>
<accession>F2LVQ2</accession>
<comment type="pathway">
    <text evidence="4 16">Cofactor biosynthesis; coenzyme A biosynthesis; CoA from (R)-pantothenate: step 1/5.</text>
</comment>
<dbReference type="EMBL" id="CP002606">
    <property type="protein sequence ID" value="AEA33836.1"/>
    <property type="molecule type" value="Genomic_DNA"/>
</dbReference>
<comment type="cofactor">
    <cofactor evidence="2">
        <name>K(+)</name>
        <dbReference type="ChEBI" id="CHEBI:29103"/>
    </cofactor>
</comment>
<evidence type="ECO:0000256" key="9">
    <source>
        <dbReference type="ARBA" id="ARBA00022741"/>
    </source>
</evidence>
<gene>
    <name evidence="16" type="primary">coaX</name>
    <name evidence="17" type="ordered locus">Hipma_0866</name>
</gene>
<comment type="catalytic activity">
    <reaction evidence="1 16">
        <text>(R)-pantothenate + ATP = (R)-4'-phosphopantothenate + ADP + H(+)</text>
        <dbReference type="Rhea" id="RHEA:16373"/>
        <dbReference type="ChEBI" id="CHEBI:10986"/>
        <dbReference type="ChEBI" id="CHEBI:15378"/>
        <dbReference type="ChEBI" id="CHEBI:29032"/>
        <dbReference type="ChEBI" id="CHEBI:30616"/>
        <dbReference type="ChEBI" id="CHEBI:456216"/>
        <dbReference type="EC" id="2.7.1.33"/>
    </reaction>
</comment>
<dbReference type="RefSeq" id="WP_013681877.1">
    <property type="nucleotide sequence ID" value="NC_015318.1"/>
</dbReference>
<evidence type="ECO:0000256" key="11">
    <source>
        <dbReference type="ARBA" id="ARBA00022840"/>
    </source>
</evidence>
<keyword evidence="18" id="KW-1185">Reference proteome</keyword>
<evidence type="ECO:0000256" key="1">
    <source>
        <dbReference type="ARBA" id="ARBA00001206"/>
    </source>
</evidence>
<evidence type="ECO:0000256" key="6">
    <source>
        <dbReference type="ARBA" id="ARBA00012102"/>
    </source>
</evidence>
<dbReference type="GO" id="GO:0004594">
    <property type="term" value="F:pantothenate kinase activity"/>
    <property type="evidence" value="ECO:0007669"/>
    <property type="project" value="UniProtKB-UniRule"/>
</dbReference>
<evidence type="ECO:0000256" key="10">
    <source>
        <dbReference type="ARBA" id="ARBA00022777"/>
    </source>
</evidence>
<keyword evidence="13 16" id="KW-0173">Coenzyme A biosynthesis</keyword>
<feature type="active site" description="Proton acceptor" evidence="16">
    <location>
        <position position="107"/>
    </location>
</feature>
<dbReference type="GO" id="GO:0046872">
    <property type="term" value="F:metal ion binding"/>
    <property type="evidence" value="ECO:0007669"/>
    <property type="project" value="UniProtKB-KW"/>
</dbReference>
<evidence type="ECO:0000256" key="14">
    <source>
        <dbReference type="ARBA" id="ARBA00038036"/>
    </source>
</evidence>
<protein>
    <recommendedName>
        <fullName evidence="15 16">Type III pantothenate kinase</fullName>
        <ecNumber evidence="6 16">2.7.1.33</ecNumber>
    </recommendedName>
    <alternativeName>
        <fullName evidence="16">PanK-III</fullName>
    </alternativeName>
    <alternativeName>
        <fullName evidence="16">Pantothenic acid kinase</fullName>
    </alternativeName>
</protein>
<feature type="binding site" evidence="16">
    <location>
        <position position="98"/>
    </location>
    <ligand>
        <name>substrate</name>
    </ligand>
</feature>
<evidence type="ECO:0000256" key="15">
    <source>
        <dbReference type="ARBA" id="ARBA00040883"/>
    </source>
</evidence>
<evidence type="ECO:0000256" key="13">
    <source>
        <dbReference type="ARBA" id="ARBA00022993"/>
    </source>
</evidence>
<dbReference type="HOGENOM" id="CLU_066627_1_0_7"/>
<evidence type="ECO:0000256" key="3">
    <source>
        <dbReference type="ARBA" id="ARBA00004496"/>
    </source>
</evidence>
<reference evidence="18" key="2">
    <citation type="submission" date="2011-03" db="EMBL/GenBank/DDBJ databases">
        <title>The complete genome of Hippea maritima DSM 10411.</title>
        <authorList>
            <consortium name="US DOE Joint Genome Institute (JGI-PGF)"/>
            <person name="Lucas S."/>
            <person name="Copeland A."/>
            <person name="Lapidus A."/>
            <person name="Bruce D."/>
            <person name="Goodwin L."/>
            <person name="Pitluck S."/>
            <person name="Peters L."/>
            <person name="Kyrpides N."/>
            <person name="Mavromatis K."/>
            <person name="Pagani I."/>
            <person name="Ivanova N."/>
            <person name="Mikhailova N."/>
            <person name="Lu M."/>
            <person name="Detter J.C."/>
            <person name="Tapia R."/>
            <person name="Han C."/>
            <person name="Land M."/>
            <person name="Hauser L."/>
            <person name="Markowitz V."/>
            <person name="Cheng J.-F."/>
            <person name="Hugenholtz P."/>
            <person name="Woyke T."/>
            <person name="Wu D."/>
            <person name="Spring S."/>
            <person name="Schroeder M."/>
            <person name="Brambilla E."/>
            <person name="Klenk H.-P."/>
            <person name="Eisen J.A."/>
        </authorList>
    </citation>
    <scope>NUCLEOTIDE SEQUENCE [LARGE SCALE GENOMIC DNA]</scope>
    <source>
        <strain evidence="18">ATCC 700847 / DSM 10411 / MH2</strain>
    </source>
</reference>
<evidence type="ECO:0000256" key="5">
    <source>
        <dbReference type="ARBA" id="ARBA00011738"/>
    </source>
</evidence>
<dbReference type="NCBIfam" id="TIGR00671">
    <property type="entry name" value="baf"/>
    <property type="match status" value="1"/>
</dbReference>
<feature type="binding site" evidence="16">
    <location>
        <begin position="6"/>
        <end position="13"/>
    </location>
    <ligand>
        <name>ATP</name>
        <dbReference type="ChEBI" id="CHEBI:30616"/>
    </ligand>
</feature>
<evidence type="ECO:0000256" key="8">
    <source>
        <dbReference type="ARBA" id="ARBA00022679"/>
    </source>
</evidence>
<name>F2LVQ2_HIPMA</name>
<feature type="binding site" evidence="16">
    <location>
        <position position="130"/>
    </location>
    <ligand>
        <name>ATP</name>
        <dbReference type="ChEBI" id="CHEBI:30616"/>
    </ligand>
</feature>
<dbReference type="SUPFAM" id="SSF53067">
    <property type="entry name" value="Actin-like ATPase domain"/>
    <property type="match status" value="2"/>
</dbReference>
<comment type="function">
    <text evidence="16">Catalyzes the phosphorylation of pantothenate (Pan), the first step in CoA biosynthesis.</text>
</comment>
<evidence type="ECO:0000256" key="12">
    <source>
        <dbReference type="ARBA" id="ARBA00022958"/>
    </source>
</evidence>
<dbReference type="EC" id="2.7.1.33" evidence="6 16"/>
<dbReference type="Gene3D" id="3.30.420.40">
    <property type="match status" value="2"/>
</dbReference>
<dbReference type="InterPro" id="IPR004619">
    <property type="entry name" value="Type_III_PanK"/>
</dbReference>
<dbReference type="GO" id="GO:0005524">
    <property type="term" value="F:ATP binding"/>
    <property type="evidence" value="ECO:0007669"/>
    <property type="project" value="UniProtKB-UniRule"/>
</dbReference>
<dbReference type="PANTHER" id="PTHR34265">
    <property type="entry name" value="TYPE III PANTOTHENATE KINASE"/>
    <property type="match status" value="1"/>
</dbReference>
<comment type="subunit">
    <text evidence="5 16">Homodimer.</text>
</comment>
<keyword evidence="10 16" id="KW-0418">Kinase</keyword>
<feature type="binding site" evidence="16">
    <location>
        <position position="182"/>
    </location>
    <ligand>
        <name>substrate</name>
    </ligand>
</feature>
<comment type="similarity">
    <text evidence="14 16">Belongs to the type III pantothenate kinase family.</text>
</comment>
<keyword evidence="8 16" id="KW-0808">Transferase</keyword>
<sequence>MLVAVDIGNTNIVIGVFLKDRFLNFRLSTNPKLTQDEYCINLYNLFNLYSLREKITGSIVSSVVPQITPRIINAIKTVFDIKPMEVGPGIKTGMLIKYHNPAEVGADRIVNAVGAYEEFKDALIVIDSGTAITFDVISKKGEYIGGAIAPGINISADALALKTAKLPRVPLQMPKEVIGKTTMHSMQSGLFYGYLSMIEGMINRIKDEMGHECVVVITGGDSALFYKHLNQIDHYRPYLTLFGLKAIYEKNI</sequence>